<accession>A0A7R7W9S5</accession>
<dbReference type="Proteomes" id="UP000661280">
    <property type="component" value="Chromosome 4"/>
</dbReference>
<dbReference type="RefSeq" id="XP_041542763.1">
    <property type="nucleotide sequence ID" value="XM_041689039.1"/>
</dbReference>
<reference evidence="1" key="1">
    <citation type="submission" date="2021-01" db="EMBL/GenBank/DDBJ databases">
        <authorList>
            <consortium name="Aspergillus luchuensis mut. kawachii IFO 4304 genome sequencing consortium"/>
            <person name="Kazuki M."/>
            <person name="Futagami T."/>
        </authorList>
    </citation>
    <scope>NUCLEOTIDE SEQUENCE</scope>
    <source>
        <strain evidence="1">IFO 4308</strain>
    </source>
</reference>
<keyword evidence="2" id="KW-1185">Reference proteome</keyword>
<dbReference type="GeneID" id="64960322"/>
<proteinExistence type="predicted"/>
<protein>
    <submittedName>
        <fullName evidence="1">Uncharacterized protein</fullName>
    </submittedName>
</protein>
<sequence>MRLGFYGALVYMAQSLQVISLSQERTKSCTVEERGLEIYPCKISNDPLIFRTGKIDDAIMSIRMGILAYSLSCEKTFAEGRHTSFRLDSGVLGSDYDTLSIFSCLHRFTK</sequence>
<dbReference type="KEGG" id="aluc:AKAW2_40683A"/>
<reference evidence="1" key="2">
    <citation type="submission" date="2021-02" db="EMBL/GenBank/DDBJ databases">
        <title>Aspergillus luchuensis mut. kawachii IFO 4304 genome sequence.</title>
        <authorList>
            <person name="Mori K."/>
            <person name="Kadooka C."/>
            <person name="Goto M."/>
            <person name="Futagami T."/>
        </authorList>
    </citation>
    <scope>NUCLEOTIDE SEQUENCE</scope>
    <source>
        <strain evidence="1">IFO 4308</strain>
    </source>
</reference>
<evidence type="ECO:0000313" key="2">
    <source>
        <dbReference type="Proteomes" id="UP000661280"/>
    </source>
</evidence>
<organism evidence="1 2">
    <name type="scientific">Aspergillus kawachii</name>
    <name type="common">White koji mold</name>
    <name type="synonym">Aspergillus awamori var. kawachi</name>
    <dbReference type="NCBI Taxonomy" id="1069201"/>
    <lineage>
        <taxon>Eukaryota</taxon>
        <taxon>Fungi</taxon>
        <taxon>Dikarya</taxon>
        <taxon>Ascomycota</taxon>
        <taxon>Pezizomycotina</taxon>
        <taxon>Eurotiomycetes</taxon>
        <taxon>Eurotiomycetidae</taxon>
        <taxon>Eurotiales</taxon>
        <taxon>Aspergillaceae</taxon>
        <taxon>Aspergillus</taxon>
        <taxon>Aspergillus subgen. Circumdati</taxon>
    </lineage>
</organism>
<dbReference type="AlphaFoldDB" id="A0A7R7W9S5"/>
<evidence type="ECO:0000313" key="1">
    <source>
        <dbReference type="EMBL" id="BCR99000.1"/>
    </source>
</evidence>
<name>A0A7R7W9S5_ASPKA</name>
<gene>
    <name evidence="1" type="ORF">AKAW2_40683A</name>
</gene>
<dbReference type="EMBL" id="AP024428">
    <property type="protein sequence ID" value="BCR99000.1"/>
    <property type="molecule type" value="Genomic_DNA"/>
</dbReference>